<dbReference type="CDD" id="cd06170">
    <property type="entry name" value="LuxR_C_like"/>
    <property type="match status" value="1"/>
</dbReference>
<evidence type="ECO:0000313" key="8">
    <source>
        <dbReference type="Proteomes" id="UP000476820"/>
    </source>
</evidence>
<dbReference type="OrthoDB" id="1938430at2"/>
<protein>
    <submittedName>
        <fullName evidence="5">LuxR family transcriptional regulator</fullName>
    </submittedName>
</protein>
<dbReference type="InterPro" id="IPR036388">
    <property type="entry name" value="WH-like_DNA-bd_sf"/>
</dbReference>
<proteinExistence type="predicted"/>
<dbReference type="Gene3D" id="3.40.50.300">
    <property type="entry name" value="P-loop containing nucleotide triphosphate hydrolases"/>
    <property type="match status" value="1"/>
</dbReference>
<evidence type="ECO:0000313" key="6">
    <source>
        <dbReference type="EMBL" id="NFN34453.1"/>
    </source>
</evidence>
<dbReference type="SMART" id="SM00421">
    <property type="entry name" value="HTH_LUXR"/>
    <property type="match status" value="1"/>
</dbReference>
<accession>A0A0M1LVB3</accession>
<dbReference type="InterPro" id="IPR041617">
    <property type="entry name" value="TPR_MalT"/>
</dbReference>
<dbReference type="Proteomes" id="UP000473681">
    <property type="component" value="Unassembled WGS sequence"/>
</dbReference>
<keyword evidence="1" id="KW-0805">Transcription regulation</keyword>
<dbReference type="InterPro" id="IPR011990">
    <property type="entry name" value="TPR-like_helical_dom_sf"/>
</dbReference>
<organism evidence="5 8">
    <name type="scientific">Clostridium botulinum</name>
    <dbReference type="NCBI Taxonomy" id="1491"/>
    <lineage>
        <taxon>Bacteria</taxon>
        <taxon>Bacillati</taxon>
        <taxon>Bacillota</taxon>
        <taxon>Clostridia</taxon>
        <taxon>Eubacteriales</taxon>
        <taxon>Clostridiaceae</taxon>
        <taxon>Clostridium</taxon>
    </lineage>
</organism>
<dbReference type="PANTHER" id="PTHR44688:SF16">
    <property type="entry name" value="DNA-BINDING TRANSCRIPTIONAL ACTIVATOR DEVR_DOSR"/>
    <property type="match status" value="1"/>
</dbReference>
<dbReference type="Pfam" id="PF00196">
    <property type="entry name" value="GerE"/>
    <property type="match status" value="1"/>
</dbReference>
<dbReference type="EMBL" id="SWOV01000012">
    <property type="protein sequence ID" value="NFF87502.1"/>
    <property type="molecule type" value="Genomic_DNA"/>
</dbReference>
<dbReference type="PRINTS" id="PR00038">
    <property type="entry name" value="HTHLUXR"/>
</dbReference>
<dbReference type="InterPro" id="IPR016032">
    <property type="entry name" value="Sig_transdc_resp-reg_C-effctor"/>
</dbReference>
<evidence type="ECO:0000256" key="3">
    <source>
        <dbReference type="ARBA" id="ARBA00023163"/>
    </source>
</evidence>
<feature type="domain" description="HTH luxR-type" evidence="4">
    <location>
        <begin position="763"/>
        <end position="828"/>
    </location>
</feature>
<dbReference type="Proteomes" id="UP000476820">
    <property type="component" value="Unassembled WGS sequence"/>
</dbReference>
<sequence length="831" mass="98340">MIINPDSLKLIDFEYILDRKRITEKLESYLSSSNIVYFFAPIGFGKTVTMNYYKTLKNNVIWFELESKDNNGINLFSSLFKMFSKFNDNKKRIIVFDNFDFINNKERLDEFVNLVNKFTKNFKYVFLSRKKMPSCFSSFIAKNMIKLIDSKDLSFNENEINEFYLKSEINLSKNQIRKLMDSTKGWSAMLSIFLMCLKLQLTSDFESIFLSNEYVNDFIYKNIWIKLDIDMRRFLIILSLFDEIEINQCKEITGEKNSQALLESVMSSQNDGFYRLNPIMHNFLISRQKDFSNEEICEVYRKAAFWYEKNNFNLEAAKYYRKAKDFNNEIKNLEKVCSKKIGFRNLATVEEYIRNLPQETVKNNYTLCASMAFICIIYYKINEAGKWYENLLLIRDELIKKINRIYKCENDEKNKVDKIIKYNHILEDIEKKINYIFFNMPYFSNKDIMERFNTIVENKQIYNNKTIDNISITSNFPSIIKGTRDLSDIWINYENNDEGHEELIYNVFEDYGAGLCNIAYAEIDYEKDHINKCIAKLTSEIIACKGKTHIDILFVGYVLFAKSMIANGCINEAKMYLKKLKELINEKEAYYFIKNFEAIYARFNLLNGEIKEANTWLLNYTDNNEKRFNLLYMYQYFTKARVDIANGEYTKANAFLQIVYKLNCEYNHTFGISECCILQAIALFNSNDEKSAFEKIEESLKLMQNFNYVRIFVDEGEPLYKVLNQYIKSKNIDKELNENYIRNILIRIKEFGALYPKYLKPLDEISGVHLTKSEIQILSLISNGMSNLEISEYLNIKKDTVKFHTKNIYSKLNAKNRVQAIKVAKNIRIIK</sequence>
<dbReference type="Gene3D" id="1.25.40.10">
    <property type="entry name" value="Tetratricopeptide repeat domain"/>
    <property type="match status" value="1"/>
</dbReference>
<evidence type="ECO:0000313" key="5">
    <source>
        <dbReference type="EMBL" id="NFF87502.1"/>
    </source>
</evidence>
<evidence type="ECO:0000313" key="7">
    <source>
        <dbReference type="Proteomes" id="UP000473681"/>
    </source>
</evidence>
<dbReference type="PROSITE" id="PS50043">
    <property type="entry name" value="HTH_LUXR_2"/>
    <property type="match status" value="1"/>
</dbReference>
<dbReference type="EMBL" id="SWVK01000005">
    <property type="protein sequence ID" value="NFN34453.1"/>
    <property type="molecule type" value="Genomic_DNA"/>
</dbReference>
<dbReference type="Gene3D" id="1.10.10.10">
    <property type="entry name" value="Winged helix-like DNA-binding domain superfamily/Winged helix DNA-binding domain"/>
    <property type="match status" value="1"/>
</dbReference>
<evidence type="ECO:0000256" key="1">
    <source>
        <dbReference type="ARBA" id="ARBA00023015"/>
    </source>
</evidence>
<name>A0A0M1LVB3_CLOBO</name>
<dbReference type="SUPFAM" id="SSF46894">
    <property type="entry name" value="C-terminal effector domain of the bipartite response regulators"/>
    <property type="match status" value="1"/>
</dbReference>
<reference evidence="7 8" key="1">
    <citation type="submission" date="2019-04" db="EMBL/GenBank/DDBJ databases">
        <title>Genome sequencing of Clostridium botulinum Groups I-IV and Clostridium butyricum.</title>
        <authorList>
            <person name="Brunt J."/>
            <person name="Van Vliet A.H.M."/>
            <person name="Stringer S.C."/>
            <person name="Carter A.T."/>
            <person name="Peck M.W."/>
        </authorList>
    </citation>
    <scope>NUCLEOTIDE SEQUENCE [LARGE SCALE GENOMIC DNA]</scope>
    <source>
        <strain evidence="5 8">1605</strain>
        <strain evidence="6 7">CB-K-33E</strain>
    </source>
</reference>
<dbReference type="PROSITE" id="PS00622">
    <property type="entry name" value="HTH_LUXR_1"/>
    <property type="match status" value="1"/>
</dbReference>
<dbReference type="Pfam" id="PF17874">
    <property type="entry name" value="TPR_MalT"/>
    <property type="match status" value="1"/>
</dbReference>
<dbReference type="SUPFAM" id="SSF52540">
    <property type="entry name" value="P-loop containing nucleoside triphosphate hydrolases"/>
    <property type="match status" value="1"/>
</dbReference>
<dbReference type="GO" id="GO:0006355">
    <property type="term" value="P:regulation of DNA-templated transcription"/>
    <property type="evidence" value="ECO:0007669"/>
    <property type="project" value="InterPro"/>
</dbReference>
<evidence type="ECO:0000259" key="4">
    <source>
        <dbReference type="PROSITE" id="PS50043"/>
    </source>
</evidence>
<comment type="caution">
    <text evidence="5">The sequence shown here is derived from an EMBL/GenBank/DDBJ whole genome shotgun (WGS) entry which is preliminary data.</text>
</comment>
<dbReference type="AlphaFoldDB" id="A0A0M1LVB3"/>
<keyword evidence="3" id="KW-0804">Transcription</keyword>
<dbReference type="InterPro" id="IPR027417">
    <property type="entry name" value="P-loop_NTPase"/>
</dbReference>
<dbReference type="SUPFAM" id="SSF48452">
    <property type="entry name" value="TPR-like"/>
    <property type="match status" value="1"/>
</dbReference>
<dbReference type="InterPro" id="IPR000792">
    <property type="entry name" value="Tscrpt_reg_LuxR_C"/>
</dbReference>
<dbReference type="GO" id="GO:0003677">
    <property type="term" value="F:DNA binding"/>
    <property type="evidence" value="ECO:0007669"/>
    <property type="project" value="UniProtKB-KW"/>
</dbReference>
<dbReference type="PANTHER" id="PTHR44688">
    <property type="entry name" value="DNA-BINDING TRANSCRIPTIONAL ACTIVATOR DEVR_DOSR"/>
    <property type="match status" value="1"/>
</dbReference>
<dbReference type="RefSeq" id="WP_017826872.1">
    <property type="nucleotide sequence ID" value="NZ_LFPA01000117.1"/>
</dbReference>
<gene>
    <name evidence="5" type="ORF">FC774_06405</name>
    <name evidence="6" type="ORF">FDB51_04770</name>
</gene>
<keyword evidence="2" id="KW-0238">DNA-binding</keyword>
<evidence type="ECO:0000256" key="2">
    <source>
        <dbReference type="ARBA" id="ARBA00023125"/>
    </source>
</evidence>